<keyword evidence="2" id="KW-0732">Signal</keyword>
<feature type="chain" id="PRO_5045812647" evidence="2">
    <location>
        <begin position="33"/>
        <end position="414"/>
    </location>
</feature>
<feature type="signal peptide" evidence="2">
    <location>
        <begin position="1"/>
        <end position="32"/>
    </location>
</feature>
<keyword evidence="4" id="KW-1185">Reference proteome</keyword>
<comment type="caution">
    <text evidence="3">The sequence shown here is derived from an EMBL/GenBank/DDBJ whole genome shotgun (WGS) entry which is preliminary data.</text>
</comment>
<gene>
    <name evidence="3" type="ORF">ACFYWW_06965</name>
</gene>
<evidence type="ECO:0000256" key="2">
    <source>
        <dbReference type="SAM" id="SignalP"/>
    </source>
</evidence>
<evidence type="ECO:0000256" key="1">
    <source>
        <dbReference type="SAM" id="MobiDB-lite"/>
    </source>
</evidence>
<reference evidence="3 4" key="1">
    <citation type="submission" date="2024-10" db="EMBL/GenBank/DDBJ databases">
        <title>The Natural Products Discovery Center: Release of the First 8490 Sequenced Strains for Exploring Actinobacteria Biosynthetic Diversity.</title>
        <authorList>
            <person name="Kalkreuter E."/>
            <person name="Kautsar S.A."/>
            <person name="Yang D."/>
            <person name="Bader C.D."/>
            <person name="Teijaro C.N."/>
            <person name="Fluegel L."/>
            <person name="Davis C.M."/>
            <person name="Simpson J.R."/>
            <person name="Lauterbach L."/>
            <person name="Steele A.D."/>
            <person name="Gui C."/>
            <person name="Meng S."/>
            <person name="Li G."/>
            <person name="Viehrig K."/>
            <person name="Ye F."/>
            <person name="Su P."/>
            <person name="Kiefer A.F."/>
            <person name="Nichols A."/>
            <person name="Cepeda A.J."/>
            <person name="Yan W."/>
            <person name="Fan B."/>
            <person name="Jiang Y."/>
            <person name="Adhikari A."/>
            <person name="Zheng C.-J."/>
            <person name="Schuster L."/>
            <person name="Cowan T.M."/>
            <person name="Smanski M.J."/>
            <person name="Chevrette M.G."/>
            <person name="De Carvalho L.P.S."/>
            <person name="Shen B."/>
        </authorList>
    </citation>
    <scope>NUCLEOTIDE SEQUENCE [LARGE SCALE GENOMIC DNA]</scope>
    <source>
        <strain evidence="3 4">NPDC003029</strain>
    </source>
</reference>
<evidence type="ECO:0000313" key="3">
    <source>
        <dbReference type="EMBL" id="MFF3338463.1"/>
    </source>
</evidence>
<dbReference type="InterPro" id="IPR011042">
    <property type="entry name" value="6-blade_b-propeller_TolB-like"/>
</dbReference>
<evidence type="ECO:0000313" key="4">
    <source>
        <dbReference type="Proteomes" id="UP001601976"/>
    </source>
</evidence>
<feature type="region of interest" description="Disordered" evidence="1">
    <location>
        <begin position="36"/>
        <end position="61"/>
    </location>
</feature>
<organism evidence="3 4">
    <name type="scientific">Streptomyces flavidovirens</name>
    <dbReference type="NCBI Taxonomy" id="67298"/>
    <lineage>
        <taxon>Bacteria</taxon>
        <taxon>Bacillati</taxon>
        <taxon>Actinomycetota</taxon>
        <taxon>Actinomycetes</taxon>
        <taxon>Kitasatosporales</taxon>
        <taxon>Streptomycetaceae</taxon>
        <taxon>Streptomyces</taxon>
    </lineage>
</organism>
<accession>A0ABW6RBT8</accession>
<dbReference type="EMBL" id="JBIAPK010000002">
    <property type="protein sequence ID" value="MFF3338463.1"/>
    <property type="molecule type" value="Genomic_DNA"/>
</dbReference>
<dbReference type="RefSeq" id="WP_387894455.1">
    <property type="nucleotide sequence ID" value="NZ_JBIAPK010000002.1"/>
</dbReference>
<proteinExistence type="predicted"/>
<protein>
    <submittedName>
        <fullName evidence="3">TolB family protein</fullName>
    </submittedName>
</protein>
<dbReference type="Gene3D" id="2.120.10.30">
    <property type="entry name" value="TolB, C-terminal domain"/>
    <property type="match status" value="2"/>
</dbReference>
<name>A0ABW6RBT8_9ACTN</name>
<dbReference type="Proteomes" id="UP001601976">
    <property type="component" value="Unassembled WGS sequence"/>
</dbReference>
<sequence>MFIAARTLQISRVALGAALVAVVTATALPAAAQSAAPQTRRISVAPDGSQANGSSTSPVTSADGRVVAFSSYASNLAPGDTARTNDVFVRDARDGKLRRIALEGAETSAPGLSANGRYLTFNADDGTLGGYSVHVRDLRTGKTERVAPVLGDGYAASYGTAAISATGRYVAFSARPTDATPGSADDGSRVYVLDRKTRKTERISHSPDDATGARGCAVGSISADGKKIAYQDSYVNGPRGDDWGDIYVYDRTTKSEVHADATHDGAKADKASTTPLLSADGSTVAFNSYATNLVPGADPNRGWNPFVRDLRTGTLKRIDGVAPTDISGADGISADGRKLLLSSSGPVVSAHYLRDLRTGKDVLATPGQDGKPQGAAPVTLSADASTVVFGGYDDGNFVPGDTNGEPDIFVRRLR</sequence>
<dbReference type="PANTHER" id="PTHR36842">
    <property type="entry name" value="PROTEIN TOLB HOMOLOG"/>
    <property type="match status" value="1"/>
</dbReference>
<feature type="compositionally biased region" description="Polar residues" evidence="1">
    <location>
        <begin position="49"/>
        <end position="60"/>
    </location>
</feature>
<dbReference type="SUPFAM" id="SSF82171">
    <property type="entry name" value="DPP6 N-terminal domain-like"/>
    <property type="match status" value="1"/>
</dbReference>